<keyword evidence="3" id="KW-1185">Reference proteome</keyword>
<dbReference type="AlphaFoldDB" id="A0AAD4ZFY2"/>
<comment type="caution">
    <text evidence="2">The sequence shown here is derived from an EMBL/GenBank/DDBJ whole genome shotgun (WGS) entry which is preliminary data.</text>
</comment>
<proteinExistence type="predicted"/>
<name>A0AAD4ZFY2_PRUDU</name>
<evidence type="ECO:0000256" key="1">
    <source>
        <dbReference type="SAM" id="MobiDB-lite"/>
    </source>
</evidence>
<evidence type="ECO:0000313" key="2">
    <source>
        <dbReference type="EMBL" id="KAI5344106.1"/>
    </source>
</evidence>
<feature type="region of interest" description="Disordered" evidence="1">
    <location>
        <begin position="1"/>
        <end position="29"/>
    </location>
</feature>
<protein>
    <submittedName>
        <fullName evidence="2">Uncharacterized protein</fullName>
    </submittedName>
</protein>
<gene>
    <name evidence="2" type="ORF">L3X38_011983</name>
</gene>
<sequence length="75" mass="8749">MAVGEVGGRRRRRRKEGWGGDGEGGKRRRDPYSWAFVAEEDDAMLVFRNPEDEIPLFRLPKHPLVPTSFKRSFFK</sequence>
<reference evidence="2 3" key="1">
    <citation type="journal article" date="2022" name="G3 (Bethesda)">
        <title>Whole-genome sequence and methylome profiling of the almond [Prunus dulcis (Mill.) D.A. Webb] cultivar 'Nonpareil'.</title>
        <authorList>
            <person name="D'Amico-Willman K.M."/>
            <person name="Ouma W.Z."/>
            <person name="Meulia T."/>
            <person name="Sideli G.M."/>
            <person name="Gradziel T.M."/>
            <person name="Fresnedo-Ramirez J."/>
        </authorList>
    </citation>
    <scope>NUCLEOTIDE SEQUENCE [LARGE SCALE GENOMIC DNA]</scope>
    <source>
        <strain evidence="2">Clone GOH B32 T37-40</strain>
    </source>
</reference>
<accession>A0AAD4ZFY2</accession>
<evidence type="ECO:0000313" key="3">
    <source>
        <dbReference type="Proteomes" id="UP001054821"/>
    </source>
</evidence>
<organism evidence="2 3">
    <name type="scientific">Prunus dulcis</name>
    <name type="common">Almond</name>
    <name type="synonym">Amygdalus dulcis</name>
    <dbReference type="NCBI Taxonomy" id="3755"/>
    <lineage>
        <taxon>Eukaryota</taxon>
        <taxon>Viridiplantae</taxon>
        <taxon>Streptophyta</taxon>
        <taxon>Embryophyta</taxon>
        <taxon>Tracheophyta</taxon>
        <taxon>Spermatophyta</taxon>
        <taxon>Magnoliopsida</taxon>
        <taxon>eudicotyledons</taxon>
        <taxon>Gunneridae</taxon>
        <taxon>Pentapetalae</taxon>
        <taxon>rosids</taxon>
        <taxon>fabids</taxon>
        <taxon>Rosales</taxon>
        <taxon>Rosaceae</taxon>
        <taxon>Amygdaloideae</taxon>
        <taxon>Amygdaleae</taxon>
        <taxon>Prunus</taxon>
    </lineage>
</organism>
<dbReference type="Proteomes" id="UP001054821">
    <property type="component" value="Chromosome 2"/>
</dbReference>
<dbReference type="EMBL" id="JAJFAZ020000002">
    <property type="protein sequence ID" value="KAI5344106.1"/>
    <property type="molecule type" value="Genomic_DNA"/>
</dbReference>